<dbReference type="SUPFAM" id="SSF82171">
    <property type="entry name" value="DPP6 N-terminal domain-like"/>
    <property type="match status" value="1"/>
</dbReference>
<proteinExistence type="predicted"/>
<dbReference type="EMBL" id="CM001023">
    <property type="protein sequence ID" value="EAZ81739.1"/>
    <property type="molecule type" value="Genomic_DNA"/>
</dbReference>
<evidence type="ECO:0000313" key="2">
    <source>
        <dbReference type="Proteomes" id="UP000003919"/>
    </source>
</evidence>
<keyword evidence="2" id="KW-1185">Reference proteome</keyword>
<dbReference type="OrthoDB" id="833511at2"/>
<dbReference type="RefSeq" id="WP_008197729.1">
    <property type="nucleotide sequence ID" value="NZ_CM001023.1"/>
</dbReference>
<dbReference type="STRING" id="388413.ALPR1_00820"/>
<dbReference type="Pfam" id="PF13970">
    <property type="entry name" value="DUF4221"/>
    <property type="match status" value="1"/>
</dbReference>
<dbReference type="HOGENOM" id="CLU_059145_0_0_10"/>
<dbReference type="InterPro" id="IPR025316">
    <property type="entry name" value="DUF4221"/>
</dbReference>
<dbReference type="Proteomes" id="UP000003919">
    <property type="component" value="Chromosome"/>
</dbReference>
<name>A3HUB7_9BACT</name>
<reference evidence="1 2" key="1">
    <citation type="journal article" date="2011" name="J. Bacteriol.">
        <title>Complete genome sequence of Algoriphagus sp. PR1, bacterial prey of a colony-forming choanoflagellate.</title>
        <authorList>
            <person name="Alegado R.A."/>
            <person name="Ferriera S."/>
            <person name="Nusbaum C."/>
            <person name="Young S.K."/>
            <person name="Zeng Q."/>
            <person name="Imamovic A."/>
            <person name="Fairclough S.R."/>
            <person name="King N."/>
        </authorList>
    </citation>
    <scope>NUCLEOTIDE SEQUENCE [LARGE SCALE GENOMIC DNA]</scope>
    <source>
        <strain evidence="1 2">PR1</strain>
    </source>
</reference>
<dbReference type="AlphaFoldDB" id="A3HUB7"/>
<dbReference type="EMBL" id="AAXU02000001">
    <property type="protein sequence ID" value="EAZ81739.1"/>
    <property type="molecule type" value="Genomic_DNA"/>
</dbReference>
<sequence>MKKLSYFLFLALFSCGGNENSESSNSNILEDLTFSVDTVVIDPGEELLVISSGYQLKSSSSFSEDNRFLYIFNHQDHVIAKVDLNELKLRDFFSFEKEGPNGTGPYVQNQQVLPEEQFLITGYQSAGVFGRTGTKVQNFNLNTEEFSGLDENTPFGNQLILASGANWLFSLSGLFNQGGKDLVKLSPSEKTGKLIDLSGLDIADNYFVALHSDQGSMFSAPQFNLQEINGKLYITTEVTSSLYQYDYQNDSLHLVTFDHQIVPPAKTGKLKKEVTSRDEFNDEMLKSSSQVSFEKLLWDEKTNRFFRLGRKVLRDDPSDANSYSFEYYLFVYDKELNLLGEKYLDGVTDQLAFYFLKEGKLWSYVNVEDELGFAVFTFDF</sequence>
<comment type="caution">
    <text evidence="1">The sequence shown here is derived from an EMBL/GenBank/DDBJ whole genome shotgun (WGS) entry which is preliminary data.</text>
</comment>
<protein>
    <recommendedName>
        <fullName evidence="3">Lipoprotein</fullName>
    </recommendedName>
</protein>
<evidence type="ECO:0000313" key="1">
    <source>
        <dbReference type="EMBL" id="EAZ81739.1"/>
    </source>
</evidence>
<dbReference type="PROSITE" id="PS51257">
    <property type="entry name" value="PROKAR_LIPOPROTEIN"/>
    <property type="match status" value="1"/>
</dbReference>
<gene>
    <name evidence="1" type="ORF">ALPR1_00820</name>
</gene>
<evidence type="ECO:0008006" key="3">
    <source>
        <dbReference type="Google" id="ProtNLM"/>
    </source>
</evidence>
<accession>A3HUB7</accession>
<organism evidence="1 2">
    <name type="scientific">Algoriphagus machipongonensis</name>
    <dbReference type="NCBI Taxonomy" id="388413"/>
    <lineage>
        <taxon>Bacteria</taxon>
        <taxon>Pseudomonadati</taxon>
        <taxon>Bacteroidota</taxon>
        <taxon>Cytophagia</taxon>
        <taxon>Cytophagales</taxon>
        <taxon>Cyclobacteriaceae</taxon>
        <taxon>Algoriphagus</taxon>
    </lineage>
</organism>